<evidence type="ECO:0000256" key="1">
    <source>
        <dbReference type="SAM" id="MobiDB-lite"/>
    </source>
</evidence>
<reference evidence="2 3" key="1">
    <citation type="submission" date="2023-02" db="EMBL/GenBank/DDBJ databases">
        <title>LHISI_Scaffold_Assembly.</title>
        <authorList>
            <person name="Stuart O.P."/>
            <person name="Cleave R."/>
            <person name="Magrath M.J.L."/>
            <person name="Mikheyev A.S."/>
        </authorList>
    </citation>
    <scope>NUCLEOTIDE SEQUENCE [LARGE SCALE GENOMIC DNA]</scope>
    <source>
        <strain evidence="2">Daus_M_001</strain>
        <tissue evidence="2">Leg muscle</tissue>
    </source>
</reference>
<feature type="region of interest" description="Disordered" evidence="1">
    <location>
        <begin position="760"/>
        <end position="779"/>
    </location>
</feature>
<sequence length="779" mass="85911">MEGRQNARAGEAGNRIFPRKNPLAVASSGTITTCKKPGQTPLISVKDSCAWSRGGVAARALTVFAFRRGCFRISVRGIRATGCRFTADFLWGVPFPPPLYSGPALPQMHFALPSSTFKAPLLMSEYGAALEKNGGGNGRSPRKPADQWIVWHDSHMRISGVTRPGIELGSPWWEVTVAPLAPRVSDVKCRRSLHGAPVPFAFVAEAYLRATLVPRPQYSPAEHAQTHQEPADPSLGLTGTSERHWSAGRVPALQRQPLTNDWRLYWQFVTVRLVARTTSDRFTRPCRAAFQTKPDSHAQKRGNDRGYNDMHIICTIAVAATHKDLNWRAVSSSLQSSSLRRGLPPGITVFAPMGMPETAIERVLNFYYTHGAATDKMAVTERGVNEEIWTALYIEVLRADEGSSVVIRGQRKREIPEKTRRPTASSGTMSTYEHPAGSGGAVAGARASHHGDPRLIPGGPAPGFSHVGIVLDDAACRRAFLGYLRLPHPCTPASRSILGSHFMSCSGTTGTHGSQMESPYEFCRGADPQTSLYEAMQAASVVKLITLGGWRRRVRASVSSRCCWGRPGRAAWNTSQIGMTRAIIAEISYEIAYHINPHRRPVNGDNVADIGQCSPCGGVFCRRAIGPRRLSSWKLRVLRWKAECEKKEGEGLEYSGGMPRGPQYLTRREQFVCEYKALHFTLRKWMRFGRGSRPRCFATASEQDSTFIEVDRTPSPRLRVCGGRGPCQASCLRLSVTPGKWPGRAEPSFPRQMLVFHDVSGDTARPPLPQSRLLRQKHF</sequence>
<keyword evidence="3" id="KW-1185">Reference proteome</keyword>
<evidence type="ECO:0000313" key="2">
    <source>
        <dbReference type="EMBL" id="KAJ8893636.1"/>
    </source>
</evidence>
<proteinExistence type="predicted"/>
<protein>
    <submittedName>
        <fullName evidence="2">Uncharacterized protein</fullName>
    </submittedName>
</protein>
<organism evidence="2 3">
    <name type="scientific">Dryococelus australis</name>
    <dbReference type="NCBI Taxonomy" id="614101"/>
    <lineage>
        <taxon>Eukaryota</taxon>
        <taxon>Metazoa</taxon>
        <taxon>Ecdysozoa</taxon>
        <taxon>Arthropoda</taxon>
        <taxon>Hexapoda</taxon>
        <taxon>Insecta</taxon>
        <taxon>Pterygota</taxon>
        <taxon>Neoptera</taxon>
        <taxon>Polyneoptera</taxon>
        <taxon>Phasmatodea</taxon>
        <taxon>Verophasmatodea</taxon>
        <taxon>Anareolatae</taxon>
        <taxon>Phasmatidae</taxon>
        <taxon>Eurycanthinae</taxon>
        <taxon>Dryococelus</taxon>
    </lineage>
</organism>
<dbReference type="Proteomes" id="UP001159363">
    <property type="component" value="Chromosome 2"/>
</dbReference>
<feature type="region of interest" description="Disordered" evidence="1">
    <location>
        <begin position="412"/>
        <end position="449"/>
    </location>
</feature>
<evidence type="ECO:0000313" key="3">
    <source>
        <dbReference type="Proteomes" id="UP001159363"/>
    </source>
</evidence>
<accession>A0ABQ9IAF5</accession>
<name>A0ABQ9IAF5_9NEOP</name>
<dbReference type="EMBL" id="JARBHB010000002">
    <property type="protein sequence ID" value="KAJ8893636.1"/>
    <property type="molecule type" value="Genomic_DNA"/>
</dbReference>
<feature type="compositionally biased region" description="Polar residues" evidence="1">
    <location>
        <begin position="422"/>
        <end position="431"/>
    </location>
</feature>
<comment type="caution">
    <text evidence="2">The sequence shown here is derived from an EMBL/GenBank/DDBJ whole genome shotgun (WGS) entry which is preliminary data.</text>
</comment>
<gene>
    <name evidence="2" type="ORF">PR048_006236</name>
</gene>